<dbReference type="PATRIC" id="fig|588858.6.peg.435"/>
<gene>
    <name evidence="7" type="ordered locus">STM14_0338</name>
</gene>
<dbReference type="Gene3D" id="2.40.50.230">
    <property type="entry name" value="Gp5 N-terminal domain"/>
    <property type="match status" value="1"/>
</dbReference>
<evidence type="ECO:0000256" key="3">
    <source>
        <dbReference type="ARBA" id="ARBA00022525"/>
    </source>
</evidence>
<dbReference type="InterPro" id="IPR006531">
    <property type="entry name" value="Gp5/Vgr_OB"/>
</dbReference>
<dbReference type="Gene3D" id="2.30.110.50">
    <property type="match status" value="1"/>
</dbReference>
<evidence type="ECO:0000313" key="7">
    <source>
        <dbReference type="EMBL" id="ACY86864.1"/>
    </source>
</evidence>
<comment type="subcellular location">
    <subcellularLocation>
        <location evidence="1">Secreted</location>
    </subcellularLocation>
</comment>
<dbReference type="Gene3D" id="3.55.50.10">
    <property type="entry name" value="Baseplate protein-like domains"/>
    <property type="match status" value="1"/>
</dbReference>
<dbReference type="NCBIfam" id="TIGR03361">
    <property type="entry name" value="VI_Rhs_Vgr"/>
    <property type="match status" value="1"/>
</dbReference>
<comment type="similarity">
    <text evidence="2">Belongs to the VgrG protein family.</text>
</comment>
<dbReference type="Pfam" id="PF05954">
    <property type="entry name" value="Phage_GPD"/>
    <property type="match status" value="1"/>
</dbReference>
<reference evidence="7 8" key="1">
    <citation type="journal article" date="2010" name="J. Bacteriol.">
        <title>Short-term signatures of evolutionary change in the Salmonella enterica serovar typhimurium 14028 genome.</title>
        <authorList>
            <person name="Jarvik T."/>
            <person name="Smillie C."/>
            <person name="Groisman E.A."/>
            <person name="Ochman H."/>
        </authorList>
    </citation>
    <scope>NUCLEOTIDE SEQUENCE [LARGE SCALE GENOMIC DNA]</scope>
    <source>
        <strain evidence="8">14028s / SGSC 2262</strain>
    </source>
</reference>
<dbReference type="InterPro" id="IPR006533">
    <property type="entry name" value="T6SS_Vgr_RhsGE"/>
</dbReference>
<dbReference type="SUPFAM" id="SSF69279">
    <property type="entry name" value="Phage tail proteins"/>
    <property type="match status" value="2"/>
</dbReference>
<dbReference type="RefSeq" id="WP_000011535.1">
    <property type="nucleotide sequence ID" value="NC_016856.1"/>
</dbReference>
<protein>
    <submittedName>
        <fullName evidence="7">Cytoplasmic protein</fullName>
    </submittedName>
</protein>
<feature type="domain" description="Gp5/Type VI secretion system Vgr protein OB-fold" evidence="5">
    <location>
        <begin position="484"/>
        <end position="551"/>
    </location>
</feature>
<keyword evidence="8" id="KW-1185">Reference proteome</keyword>
<dbReference type="PANTHER" id="PTHR32305">
    <property type="match status" value="1"/>
</dbReference>
<dbReference type="SUPFAM" id="SSF69349">
    <property type="entry name" value="Phage fibre proteins"/>
    <property type="match status" value="1"/>
</dbReference>
<evidence type="ECO:0000256" key="1">
    <source>
        <dbReference type="ARBA" id="ARBA00004613"/>
    </source>
</evidence>
<dbReference type="Proteomes" id="UP000002695">
    <property type="component" value="Chromosome"/>
</dbReference>
<dbReference type="GO" id="GO:0005576">
    <property type="term" value="C:extracellular region"/>
    <property type="evidence" value="ECO:0007669"/>
    <property type="project" value="UniProtKB-SubCell"/>
</dbReference>
<dbReference type="KEGG" id="seo:STM14_0338"/>
<dbReference type="HOGENOM" id="CLU_004121_7_3_6"/>
<dbReference type="Gene3D" id="4.10.220.110">
    <property type="match status" value="1"/>
</dbReference>
<dbReference type="EMBL" id="CP001363">
    <property type="protein sequence ID" value="ACY86864.1"/>
    <property type="molecule type" value="Genomic_DNA"/>
</dbReference>
<feature type="compositionally biased region" description="Polar residues" evidence="4">
    <location>
        <begin position="1"/>
        <end position="10"/>
    </location>
</feature>
<evidence type="ECO:0000259" key="6">
    <source>
        <dbReference type="Pfam" id="PF22178"/>
    </source>
</evidence>
<dbReference type="Pfam" id="PF22178">
    <property type="entry name" value="Gp5_trimer_C"/>
    <property type="match status" value="1"/>
</dbReference>
<dbReference type="InterPro" id="IPR050708">
    <property type="entry name" value="T6SS_VgrG/RHS"/>
</dbReference>
<evidence type="ECO:0000313" key="8">
    <source>
        <dbReference type="Proteomes" id="UP000002695"/>
    </source>
</evidence>
<dbReference type="SMR" id="A0A0F6AX92"/>
<dbReference type="InterPro" id="IPR054030">
    <property type="entry name" value="Gp5_Vgr_C"/>
</dbReference>
<dbReference type="InterPro" id="IPR037026">
    <property type="entry name" value="Vgr_OB-fold_dom_sf"/>
</dbReference>
<dbReference type="BioCyc" id="SENT588858:STM14_RS02035-MONOMER"/>
<dbReference type="PANTHER" id="PTHR32305:SF15">
    <property type="entry name" value="PROTEIN RHSA-RELATED"/>
    <property type="match status" value="1"/>
</dbReference>
<dbReference type="AlphaFoldDB" id="A0A0F6AX92"/>
<dbReference type="Pfam" id="PF04717">
    <property type="entry name" value="Phage_base_V"/>
    <property type="match status" value="1"/>
</dbReference>
<accession>A0A0F6AX92</accession>
<keyword evidence="3" id="KW-0964">Secreted</keyword>
<feature type="domain" description="Gp5/Type VI secretion system Vgr C-terminal trimerisation" evidence="6">
    <location>
        <begin position="568"/>
        <end position="675"/>
    </location>
</feature>
<organism evidence="7 8">
    <name type="scientific">Salmonella typhimurium (strain 14028s / SGSC 2262)</name>
    <dbReference type="NCBI Taxonomy" id="588858"/>
    <lineage>
        <taxon>Bacteria</taxon>
        <taxon>Pseudomonadati</taxon>
        <taxon>Pseudomonadota</taxon>
        <taxon>Gammaproteobacteria</taxon>
        <taxon>Enterobacterales</taxon>
        <taxon>Enterobacteriaceae</taxon>
        <taxon>Salmonella</taxon>
    </lineage>
</organism>
<evidence type="ECO:0000256" key="4">
    <source>
        <dbReference type="SAM" id="MobiDB-lite"/>
    </source>
</evidence>
<proteinExistence type="inferred from homology"/>
<sequence>MSFVSTNNKSGMGGLTTTTPPITGESGGVTADSVAGSVADAAESAVEQAAGSLFGALPEPSGLVKAAVAAAQAAAAAGMAQDAVSAIVSAVAGGPGAHNVTVSGSAVPPGALLFASLDGGETLSELFSYVVQLKTPDTLNLGYVSPAANLPLKPMVGKDLCVNIELDGGGKRHISGLVTAARVVGHEGRSVTYELRMEPWVKLLTHTSDYKAFQNKTVVDILDEVLAEYPYPVEKRLVESYPVRTWQVQYGETDFDFLQRLMQEWGIYWWFEHSEDSHTLVLADAISAHKACPDSPLVEWHQEGLKLDKEFIHTITANESLRTGQWVLDDFDFTKPRSLLANTVANPRETGHATYEHYEWPGDYFDKSEGEMLTRIRMEAQRSPGSRVLGGGNIRTLMTGYTFTLENYPTAEVNQEYLLMQTLLFVQDNAQHSGQDQHFTFSTRFELHPTREVFRPQRTVSKPHTKGPQSAIVTGPAGQEIWTDQYGRVKVQFGWDRYGKMDENSTCWIRVSYPWAGKGFGMIQIPRIGQEVLVDFKNGDPDLPIIVGRTYNQDTMPPWGLPGMASQSGIFSHSLYGGPTNGNMLRFDDKTGAEEVKFHAEKDLNTTVKNNETHTVMVDRTKTIIKNETNSIGEDRNTTVTKNDGLSVKLAQTINIGTTYRLDVGDQFTLRCGNAALVLHKDGSIEFCGKQLMLHTSDVMQLIGKGIDMNPDGGTAVTADDIAPLLTSE</sequence>
<dbReference type="NCBIfam" id="TIGR01646">
    <property type="entry name" value="vgr_GE"/>
    <property type="match status" value="1"/>
</dbReference>
<dbReference type="InterPro" id="IPR017847">
    <property type="entry name" value="T6SS_RhsGE_Vgr_subset"/>
</dbReference>
<evidence type="ECO:0000259" key="5">
    <source>
        <dbReference type="Pfam" id="PF04717"/>
    </source>
</evidence>
<name>A0A0F6AX92_SALT1</name>
<evidence type="ECO:0000256" key="2">
    <source>
        <dbReference type="ARBA" id="ARBA00005558"/>
    </source>
</evidence>
<feature type="compositionally biased region" description="Low complexity" evidence="4">
    <location>
        <begin position="15"/>
        <end position="26"/>
    </location>
</feature>
<dbReference type="SUPFAM" id="SSF69255">
    <property type="entry name" value="gp5 N-terminal domain-like"/>
    <property type="match status" value="1"/>
</dbReference>
<feature type="region of interest" description="Disordered" evidence="4">
    <location>
        <begin position="1"/>
        <end position="26"/>
    </location>
</feature>